<proteinExistence type="predicted"/>
<keyword evidence="1" id="KW-0472">Membrane</keyword>
<sequence length="39" mass="3988">MLKDSPTALAKTRPFIFSLLDLGVSPGSLGTAALTVLGQ</sequence>
<evidence type="ECO:0000313" key="2">
    <source>
        <dbReference type="EMBL" id="MBB6072223.1"/>
    </source>
</evidence>
<feature type="transmembrane region" description="Helical" evidence="1">
    <location>
        <begin position="15"/>
        <end position="37"/>
    </location>
</feature>
<keyword evidence="1" id="KW-1133">Transmembrane helix</keyword>
<reference evidence="2 3" key="1">
    <citation type="submission" date="2020-08" db="EMBL/GenBank/DDBJ databases">
        <title>Genomic Encyclopedia of Type Strains, Phase IV (KMG-IV): sequencing the most valuable type-strain genomes for metagenomic binning, comparative biology and taxonomic classification.</title>
        <authorList>
            <person name="Goeker M."/>
        </authorList>
    </citation>
    <scope>NUCLEOTIDE SEQUENCE [LARGE SCALE GENOMIC DNA]</scope>
    <source>
        <strain evidence="2 3">DSM 29007</strain>
    </source>
</reference>
<comment type="caution">
    <text evidence="2">The sequence shown here is derived from an EMBL/GenBank/DDBJ whole genome shotgun (WGS) entry which is preliminary data.</text>
</comment>
<gene>
    <name evidence="2" type="ORF">HNQ61_003885</name>
</gene>
<dbReference type="EMBL" id="JACHIA010000013">
    <property type="protein sequence ID" value="MBB6072223.1"/>
    <property type="molecule type" value="Genomic_DNA"/>
</dbReference>
<evidence type="ECO:0000256" key="1">
    <source>
        <dbReference type="SAM" id="Phobius"/>
    </source>
</evidence>
<organism evidence="2 3">
    <name type="scientific">Longimicrobium terrae</name>
    <dbReference type="NCBI Taxonomy" id="1639882"/>
    <lineage>
        <taxon>Bacteria</taxon>
        <taxon>Pseudomonadati</taxon>
        <taxon>Gemmatimonadota</taxon>
        <taxon>Longimicrobiia</taxon>
        <taxon>Longimicrobiales</taxon>
        <taxon>Longimicrobiaceae</taxon>
        <taxon>Longimicrobium</taxon>
    </lineage>
</organism>
<dbReference type="Proteomes" id="UP000582837">
    <property type="component" value="Unassembled WGS sequence"/>
</dbReference>
<dbReference type="AlphaFoldDB" id="A0A841H2K6"/>
<keyword evidence="3" id="KW-1185">Reference proteome</keyword>
<protein>
    <submittedName>
        <fullName evidence="2">Uncharacterized protein</fullName>
    </submittedName>
</protein>
<evidence type="ECO:0000313" key="3">
    <source>
        <dbReference type="Proteomes" id="UP000582837"/>
    </source>
</evidence>
<name>A0A841H2K6_9BACT</name>
<keyword evidence="1" id="KW-0812">Transmembrane</keyword>
<accession>A0A841H2K6</accession>